<feature type="compositionally biased region" description="Low complexity" evidence="1">
    <location>
        <begin position="227"/>
        <end position="248"/>
    </location>
</feature>
<dbReference type="AlphaFoldDB" id="A0AAN8EMS6"/>
<feature type="compositionally biased region" description="Low complexity" evidence="1">
    <location>
        <begin position="276"/>
        <end position="292"/>
    </location>
</feature>
<feature type="compositionally biased region" description="Polar residues" evidence="1">
    <location>
        <begin position="73"/>
        <end position="91"/>
    </location>
</feature>
<feature type="region of interest" description="Disordered" evidence="1">
    <location>
        <begin position="220"/>
        <end position="254"/>
    </location>
</feature>
<reference evidence="3 4" key="1">
    <citation type="submission" date="2022-12" db="EMBL/GenBank/DDBJ databases">
        <title>Genomic features and morphological characterization of a novel Knufia sp. strain isolated from spacecraft assembly facility.</title>
        <authorList>
            <person name="Teixeira M."/>
            <person name="Chander A.M."/>
            <person name="Stajich J.E."/>
            <person name="Venkateswaran K."/>
        </authorList>
    </citation>
    <scope>NUCLEOTIDE SEQUENCE [LARGE SCALE GENOMIC DNA]</scope>
    <source>
        <strain evidence="3 4">FJI-L2-BK-P2</strain>
    </source>
</reference>
<evidence type="ECO:0000313" key="3">
    <source>
        <dbReference type="EMBL" id="KAK5954492.1"/>
    </source>
</evidence>
<accession>A0AAN8EMS6</accession>
<keyword evidence="2" id="KW-1133">Transmembrane helix</keyword>
<feature type="compositionally biased region" description="Acidic residues" evidence="1">
    <location>
        <begin position="43"/>
        <end position="53"/>
    </location>
</feature>
<feature type="region of interest" description="Disordered" evidence="1">
    <location>
        <begin position="270"/>
        <end position="338"/>
    </location>
</feature>
<feature type="transmembrane region" description="Helical" evidence="2">
    <location>
        <begin position="6"/>
        <end position="28"/>
    </location>
</feature>
<comment type="caution">
    <text evidence="3">The sequence shown here is derived from an EMBL/GenBank/DDBJ whole genome shotgun (WGS) entry which is preliminary data.</text>
</comment>
<keyword evidence="4" id="KW-1185">Reference proteome</keyword>
<sequence length="398" mass="43851">MKRNIVIAIIIIVLFLVLALVGYAIYAIQNRVSLFAKREKDLDEEEADTEEEKENSPETKPAFLKGHRRQRTGTRVGSVQDRITSFESLNKQPEEARPSTITASTRPSTAPEPRRKGDITPPFLFPTTAGRGQLNKFKPGDELELQHKLVNMVRTRSNRLSAISCSQDEPDLAIDNNELLTMSTPRVRGTGHARSQTVPAVAPRRDITTAAAVMHEPECHDYHGHSRSQSTVTPTQSTPSSRSPSPSRFVPANTHTTMFPSAFRSIAITDQQHPRPSSSGSMSSSSTVSDTCPPTPTSIGANNRNSWFSWASPFSSHKPSPPPSPTLQISPAHGSTLSPLKPDSDDWGFFVPKRGAGVGDHWADTTRTTANTTSLAKGRTISKQIRWDDEESVRYSWF</sequence>
<keyword evidence="2" id="KW-0812">Transmembrane</keyword>
<gene>
    <name evidence="3" type="ORF">OHC33_004214</name>
</gene>
<evidence type="ECO:0000313" key="4">
    <source>
        <dbReference type="Proteomes" id="UP001316803"/>
    </source>
</evidence>
<feature type="region of interest" description="Disordered" evidence="1">
    <location>
        <begin position="43"/>
        <end position="122"/>
    </location>
</feature>
<organism evidence="3 4">
    <name type="scientific">Knufia fluminis</name>
    <dbReference type="NCBI Taxonomy" id="191047"/>
    <lineage>
        <taxon>Eukaryota</taxon>
        <taxon>Fungi</taxon>
        <taxon>Dikarya</taxon>
        <taxon>Ascomycota</taxon>
        <taxon>Pezizomycotina</taxon>
        <taxon>Eurotiomycetes</taxon>
        <taxon>Chaetothyriomycetidae</taxon>
        <taxon>Chaetothyriales</taxon>
        <taxon>Trichomeriaceae</taxon>
        <taxon>Knufia</taxon>
    </lineage>
</organism>
<feature type="compositionally biased region" description="Polar residues" evidence="1">
    <location>
        <begin position="99"/>
        <end position="108"/>
    </location>
</feature>
<evidence type="ECO:0000256" key="1">
    <source>
        <dbReference type="SAM" id="MobiDB-lite"/>
    </source>
</evidence>
<dbReference type="Proteomes" id="UP001316803">
    <property type="component" value="Unassembled WGS sequence"/>
</dbReference>
<evidence type="ECO:0000256" key="2">
    <source>
        <dbReference type="SAM" id="Phobius"/>
    </source>
</evidence>
<keyword evidence="2" id="KW-0472">Membrane</keyword>
<feature type="compositionally biased region" description="Polar residues" evidence="1">
    <location>
        <begin position="299"/>
        <end position="309"/>
    </location>
</feature>
<name>A0AAN8EMS6_9EURO</name>
<dbReference type="EMBL" id="JAKLMC020000008">
    <property type="protein sequence ID" value="KAK5954492.1"/>
    <property type="molecule type" value="Genomic_DNA"/>
</dbReference>
<proteinExistence type="predicted"/>
<protein>
    <submittedName>
        <fullName evidence="3">Uncharacterized protein</fullName>
    </submittedName>
</protein>